<reference evidence="1" key="1">
    <citation type="submission" date="2021-03" db="EMBL/GenBank/DDBJ databases">
        <authorList>
            <person name="Bekaert M."/>
        </authorList>
    </citation>
    <scope>NUCLEOTIDE SEQUENCE</scope>
</reference>
<proteinExistence type="predicted"/>
<protein>
    <submittedName>
        <fullName evidence="1">Uncharacterized protein</fullName>
    </submittedName>
</protein>
<keyword evidence="2" id="KW-1185">Reference proteome</keyword>
<accession>A0A8S3SQ24</accession>
<sequence length="225" mass="26066">MSKIGSVDIVKARRLLCTIGDIALDNNFPKISSGSKGEGLNFKDSDTDLMFIEPDFRVYEFESDVTATDKADLIMNKEETPPCFTYLYLLSNHKVYSQLMFLQKDGKVLLSSELFKKRRLRQLIKTKPTFRHTHGPCITDDFEEHDIAYCIRYFAFNDKMKEYVTKLIGPDNYIKAVKHLMILMLRIDPNTIAILPELRQDIKHPFTIFPCIPVAHFIRFCVVTT</sequence>
<dbReference type="Proteomes" id="UP000683360">
    <property type="component" value="Unassembled WGS sequence"/>
</dbReference>
<evidence type="ECO:0000313" key="2">
    <source>
        <dbReference type="Proteomes" id="UP000683360"/>
    </source>
</evidence>
<dbReference type="EMBL" id="CAJPWZ010001620">
    <property type="protein sequence ID" value="CAG2218992.1"/>
    <property type="molecule type" value="Genomic_DNA"/>
</dbReference>
<gene>
    <name evidence="1" type="ORF">MEDL_32582</name>
</gene>
<dbReference type="OrthoDB" id="5988859at2759"/>
<organism evidence="1 2">
    <name type="scientific">Mytilus edulis</name>
    <name type="common">Blue mussel</name>
    <dbReference type="NCBI Taxonomy" id="6550"/>
    <lineage>
        <taxon>Eukaryota</taxon>
        <taxon>Metazoa</taxon>
        <taxon>Spiralia</taxon>
        <taxon>Lophotrochozoa</taxon>
        <taxon>Mollusca</taxon>
        <taxon>Bivalvia</taxon>
        <taxon>Autobranchia</taxon>
        <taxon>Pteriomorphia</taxon>
        <taxon>Mytilida</taxon>
        <taxon>Mytiloidea</taxon>
        <taxon>Mytilidae</taxon>
        <taxon>Mytilinae</taxon>
        <taxon>Mytilus</taxon>
    </lineage>
</organism>
<name>A0A8S3SQ24_MYTED</name>
<dbReference type="AlphaFoldDB" id="A0A8S3SQ24"/>
<evidence type="ECO:0000313" key="1">
    <source>
        <dbReference type="EMBL" id="CAG2218992.1"/>
    </source>
</evidence>
<comment type="caution">
    <text evidence="1">The sequence shown here is derived from an EMBL/GenBank/DDBJ whole genome shotgun (WGS) entry which is preliminary data.</text>
</comment>